<evidence type="ECO:0000256" key="12">
    <source>
        <dbReference type="ARBA" id="ARBA00023054"/>
    </source>
</evidence>
<keyword evidence="9" id="KW-0547">Nucleotide-binding</keyword>
<keyword evidence="10" id="KW-0611">Plant defense</keyword>
<evidence type="ECO:0000256" key="2">
    <source>
        <dbReference type="ARBA" id="ARBA00004170"/>
    </source>
</evidence>
<dbReference type="InterPro" id="IPR021929">
    <property type="entry name" value="R1A-like_N"/>
</dbReference>
<keyword evidence="7" id="KW-0381">Hypersensitive response</keyword>
<feature type="domain" description="Disease resistance N-terminal" evidence="16">
    <location>
        <begin position="242"/>
        <end position="317"/>
    </location>
</feature>
<dbReference type="Gene3D" id="1.10.10.10">
    <property type="entry name" value="Winged helix-like DNA-binding domain superfamily/Winged helix DNA-binding domain"/>
    <property type="match status" value="1"/>
</dbReference>
<dbReference type="PRINTS" id="PR00364">
    <property type="entry name" value="DISEASERSIST"/>
</dbReference>
<dbReference type="Gene3D" id="3.80.10.10">
    <property type="entry name" value="Ribonuclease Inhibitor"/>
    <property type="match status" value="1"/>
</dbReference>
<comment type="subcellular location">
    <subcellularLocation>
        <location evidence="3">Cytoplasm</location>
    </subcellularLocation>
    <subcellularLocation>
        <location evidence="2">Membrane</location>
        <topology evidence="2">Peripheral membrane protein</topology>
    </subcellularLocation>
</comment>
<proteinExistence type="inferred from homology"/>
<reference evidence="19 20" key="1">
    <citation type="journal article" date="2021" name="BMC Genomics">
        <title>Datura genome reveals duplications of psychoactive alkaloid biosynthetic genes and high mutation rate following tissue culture.</title>
        <authorList>
            <person name="Rajewski A."/>
            <person name="Carter-House D."/>
            <person name="Stajich J."/>
            <person name="Litt A."/>
        </authorList>
    </citation>
    <scope>NUCLEOTIDE SEQUENCE [LARGE SCALE GENOMIC DNA]</scope>
    <source>
        <strain evidence="19">AR-01</strain>
    </source>
</reference>
<keyword evidence="11" id="KW-0067">ATP-binding</keyword>
<protein>
    <submittedName>
        <fullName evidence="19">Uncharacterized protein</fullName>
    </submittedName>
</protein>
<dbReference type="InterPro" id="IPR032675">
    <property type="entry name" value="LRR_dom_sf"/>
</dbReference>
<feature type="domain" description="Late blight resistance protein R1A-like N-terminal" evidence="15">
    <location>
        <begin position="2"/>
        <end position="229"/>
    </location>
</feature>
<evidence type="ECO:0000256" key="4">
    <source>
        <dbReference type="ARBA" id="ARBA00008894"/>
    </source>
</evidence>
<keyword evidence="6" id="KW-0433">Leucine-rich repeat</keyword>
<gene>
    <name evidence="19" type="ORF">HAX54_007230</name>
</gene>
<evidence type="ECO:0000256" key="9">
    <source>
        <dbReference type="ARBA" id="ARBA00022741"/>
    </source>
</evidence>
<evidence type="ECO:0000256" key="11">
    <source>
        <dbReference type="ARBA" id="ARBA00022840"/>
    </source>
</evidence>
<dbReference type="InterPro" id="IPR002182">
    <property type="entry name" value="NB-ARC"/>
</dbReference>
<keyword evidence="20" id="KW-1185">Reference proteome</keyword>
<dbReference type="Pfam" id="PF23559">
    <property type="entry name" value="WHD_DRP"/>
    <property type="match status" value="1"/>
</dbReference>
<keyword evidence="5" id="KW-0963">Cytoplasm</keyword>
<evidence type="ECO:0000256" key="7">
    <source>
        <dbReference type="ARBA" id="ARBA00022667"/>
    </source>
</evidence>
<dbReference type="PANTHER" id="PTHR23155">
    <property type="entry name" value="DISEASE RESISTANCE PROTEIN RP"/>
    <property type="match status" value="1"/>
</dbReference>
<dbReference type="PANTHER" id="PTHR23155:SF1152">
    <property type="entry name" value="AAA+ ATPASE DOMAIN-CONTAINING PROTEIN"/>
    <property type="match status" value="1"/>
</dbReference>
<evidence type="ECO:0000259" key="17">
    <source>
        <dbReference type="Pfam" id="PF23559"/>
    </source>
</evidence>
<dbReference type="InterPro" id="IPR055414">
    <property type="entry name" value="LRR_R13L4/SHOC2-like"/>
</dbReference>
<accession>A0ABS8RVD6</accession>
<comment type="similarity">
    <text evidence="4">Belongs to the disease resistance NB-LRR family.</text>
</comment>
<evidence type="ECO:0000259" key="14">
    <source>
        <dbReference type="Pfam" id="PF00931"/>
    </source>
</evidence>
<organism evidence="19 20">
    <name type="scientific">Datura stramonium</name>
    <name type="common">Jimsonweed</name>
    <name type="synonym">Common thornapple</name>
    <dbReference type="NCBI Taxonomy" id="4076"/>
    <lineage>
        <taxon>Eukaryota</taxon>
        <taxon>Viridiplantae</taxon>
        <taxon>Streptophyta</taxon>
        <taxon>Embryophyta</taxon>
        <taxon>Tracheophyta</taxon>
        <taxon>Spermatophyta</taxon>
        <taxon>Magnoliopsida</taxon>
        <taxon>eudicotyledons</taxon>
        <taxon>Gunneridae</taxon>
        <taxon>Pentapetalae</taxon>
        <taxon>asterids</taxon>
        <taxon>lamiids</taxon>
        <taxon>Solanales</taxon>
        <taxon>Solanaceae</taxon>
        <taxon>Solanoideae</taxon>
        <taxon>Datureae</taxon>
        <taxon>Datura</taxon>
    </lineage>
</organism>
<evidence type="ECO:0000256" key="5">
    <source>
        <dbReference type="ARBA" id="ARBA00022490"/>
    </source>
</evidence>
<dbReference type="InterPro" id="IPR044974">
    <property type="entry name" value="Disease_R_plants"/>
</dbReference>
<dbReference type="Gene3D" id="3.40.50.300">
    <property type="entry name" value="P-loop containing nucleotide triphosphate hydrolases"/>
    <property type="match status" value="1"/>
</dbReference>
<evidence type="ECO:0000256" key="8">
    <source>
        <dbReference type="ARBA" id="ARBA00022737"/>
    </source>
</evidence>
<dbReference type="Pfam" id="PF00931">
    <property type="entry name" value="NB-ARC"/>
    <property type="match status" value="1"/>
</dbReference>
<dbReference type="InterPro" id="IPR038005">
    <property type="entry name" value="RX-like_CC"/>
</dbReference>
<evidence type="ECO:0000256" key="1">
    <source>
        <dbReference type="ARBA" id="ARBA00002074"/>
    </source>
</evidence>
<dbReference type="Gene3D" id="1.10.8.430">
    <property type="entry name" value="Helical domain of apoptotic protease-activating factors"/>
    <property type="match status" value="1"/>
</dbReference>
<keyword evidence="13" id="KW-0472">Membrane</keyword>
<feature type="domain" description="Disease resistance R13L4/SHOC-2-like LRR" evidence="18">
    <location>
        <begin position="773"/>
        <end position="1054"/>
    </location>
</feature>
<evidence type="ECO:0000313" key="20">
    <source>
        <dbReference type="Proteomes" id="UP000823775"/>
    </source>
</evidence>
<dbReference type="Pfam" id="PF12061">
    <property type="entry name" value="NB-LRR"/>
    <property type="match status" value="1"/>
</dbReference>
<evidence type="ECO:0000313" key="19">
    <source>
        <dbReference type="EMBL" id="MCD7450577.1"/>
    </source>
</evidence>
<dbReference type="InterPro" id="IPR058922">
    <property type="entry name" value="WHD_DRP"/>
</dbReference>
<evidence type="ECO:0000256" key="13">
    <source>
        <dbReference type="ARBA" id="ARBA00023136"/>
    </source>
</evidence>
<comment type="caution">
    <text evidence="19">The sequence shown here is derived from an EMBL/GenBank/DDBJ whole genome shotgun (WGS) entry which is preliminary data.</text>
</comment>
<keyword evidence="12" id="KW-0175">Coiled coil</keyword>
<evidence type="ECO:0000256" key="3">
    <source>
        <dbReference type="ARBA" id="ARBA00004496"/>
    </source>
</evidence>
<dbReference type="SUPFAM" id="SSF52058">
    <property type="entry name" value="L domain-like"/>
    <property type="match status" value="1"/>
</dbReference>
<evidence type="ECO:0000256" key="10">
    <source>
        <dbReference type="ARBA" id="ARBA00022821"/>
    </source>
</evidence>
<dbReference type="InterPro" id="IPR036388">
    <property type="entry name" value="WH-like_DNA-bd_sf"/>
</dbReference>
<dbReference type="Proteomes" id="UP000823775">
    <property type="component" value="Unassembled WGS sequence"/>
</dbReference>
<dbReference type="InterPro" id="IPR027417">
    <property type="entry name" value="P-loop_NTPase"/>
</dbReference>
<dbReference type="Gene3D" id="1.20.5.4130">
    <property type="match status" value="1"/>
</dbReference>
<name>A0ABS8RVD6_DATST</name>
<evidence type="ECO:0000256" key="6">
    <source>
        <dbReference type="ARBA" id="ARBA00022614"/>
    </source>
</evidence>
<dbReference type="Pfam" id="PF23598">
    <property type="entry name" value="LRR_14"/>
    <property type="match status" value="1"/>
</dbReference>
<dbReference type="InterPro" id="IPR042197">
    <property type="entry name" value="Apaf_helical"/>
</dbReference>
<dbReference type="SUPFAM" id="SSF52540">
    <property type="entry name" value="P-loop containing nucleoside triphosphate hydrolases"/>
    <property type="match status" value="1"/>
</dbReference>
<sequence>MASILEELDLLQNFLLFVSVRFIEPQSKHHVVDLFSHVLAVAGHASMLVWLNLPGRGSRNQQYLAPQEINGLLSDFLRMMIKPIRPCIRKIYVDVLQDLKSTIQSGWCPNIRNEDAVDSEARFVETIMYNLVELPQDCNSSTQRVSLENHLEILQKMINFFRPNIIHVPIQEVEFLLRDIDTVIIDVGLLIYSLYEGEEVKLDMAQVLDFSGNIRHISTMVYPITRKGFQSKLPRIHGLGYVDFLLNNLKEFQSRYSDSLASVMNQLQIIKKELESLQPFLKAVAEEQHNDLDKIQSCATQLIGKAYEVEYIVDAACISKEVPVWCLEYWFSDIVQEITDIRAEVEKKGVDQGGMSTVTTHTSSNLARNPEINEEIVGFEDVIEKLREKLIMGTRGRDVISIVGMPGLGKTTLANRLYSDKLVGPHFDISAKCCVSRVYSRKDLLVAILNDAIGEDSNRIRNRADELAVELRRALFKRYLILVDDVWENSVWEDLVGCFHDAKNGSRIILTTRNHDVANYAKCKSDPLLLRMFNDDESWKLLSKKVFGEESCSHLTKIGREIAKKCGQLPLSVALVAGILEKMERKEECWEQVAKNLGPHIHKDSRAIIEHSYQNLPYHLRSCFLYFGAFLEDHAINVSELTRLWISEGFIKSCEGKSLEDIAVGYLDCLIRRNLVTGARRSSGGKIKACRVHDLLYDFCKERAKEENLLLLIKWDQNDSPSDVYTQDQPAHRLSLYDKNGGRNKKLTSCWSLVGSIISHSQCLSNYQIYDILLNFKFLKVLDLNSTKIYSYPTELVYLRYFSATTKEFIPSSIVNLWNLETLILENRYGEWPLPVVLWKMVKLRHLNLQKGFVITNAEELLKNTALKTLSVAHFCCVEDAKLILRKTPNLRKLSCEVKNDDNFQDHELNFPPGLETLKVRGPLTFSCKSRPFCISAPNLKNLKLITFHLVPCNLSNIGLLQNLEVLKLYCITFHNEEWKVRADEFPQLKVLKLDLCDSLSEWSTVSDDAFPNLECLFLRYCEKLKEIPSSFQEISSLKSIEVDRCNKSVAKSARDIWNTKVEDYGNSGLEVFINGRQHVNSVSETDCISGVEKERQSGSVRSTKLMLESTYFIASKLKILPESLGAILREFGGGNGGGGFRFM</sequence>
<dbReference type="InterPro" id="IPR041118">
    <property type="entry name" value="Rx_N"/>
</dbReference>
<feature type="domain" description="Disease resistance protein winged helix" evidence="17">
    <location>
        <begin position="630"/>
        <end position="699"/>
    </location>
</feature>
<dbReference type="CDD" id="cd14798">
    <property type="entry name" value="RX-CC_like"/>
    <property type="match status" value="1"/>
</dbReference>
<dbReference type="EMBL" id="JACEIK010000137">
    <property type="protein sequence ID" value="MCD7450577.1"/>
    <property type="molecule type" value="Genomic_DNA"/>
</dbReference>
<evidence type="ECO:0000259" key="15">
    <source>
        <dbReference type="Pfam" id="PF12061"/>
    </source>
</evidence>
<comment type="function">
    <text evidence="1">Confers resistance to late blight (Phytophthora infestans) races carrying the avirulence gene Avr1. Resistance proteins guard the plant against pathogens that contain an appropriate avirulence protein via an indirect interaction with this avirulence protein. That triggers a defense system including the hypersensitive response, which restricts the pathogen growth.</text>
</comment>
<keyword evidence="8" id="KW-0677">Repeat</keyword>
<evidence type="ECO:0000259" key="16">
    <source>
        <dbReference type="Pfam" id="PF18052"/>
    </source>
</evidence>
<dbReference type="Pfam" id="PF18052">
    <property type="entry name" value="Rx_N"/>
    <property type="match status" value="1"/>
</dbReference>
<evidence type="ECO:0000259" key="18">
    <source>
        <dbReference type="Pfam" id="PF23598"/>
    </source>
</evidence>
<feature type="domain" description="NB-ARC" evidence="14">
    <location>
        <begin position="380"/>
        <end position="551"/>
    </location>
</feature>